<evidence type="ECO:0000256" key="11">
    <source>
        <dbReference type="ARBA" id="ARBA00043176"/>
    </source>
</evidence>
<dbReference type="Pfam" id="PF08543">
    <property type="entry name" value="Phos_pyr_kin"/>
    <property type="match status" value="1"/>
</dbReference>
<dbReference type="NCBIfam" id="TIGR00097">
    <property type="entry name" value="HMP-P_kinase"/>
    <property type="match status" value="1"/>
</dbReference>
<comment type="catalytic activity">
    <reaction evidence="1">
        <text>4-amino-5-hydroxymethyl-2-methylpyrimidine + ATP = 4-amino-2-methyl-5-(phosphooxymethyl)pyrimidine + ADP + H(+)</text>
        <dbReference type="Rhea" id="RHEA:23096"/>
        <dbReference type="ChEBI" id="CHEBI:15378"/>
        <dbReference type="ChEBI" id="CHEBI:16892"/>
        <dbReference type="ChEBI" id="CHEBI:30616"/>
        <dbReference type="ChEBI" id="CHEBI:58354"/>
        <dbReference type="ChEBI" id="CHEBI:456216"/>
        <dbReference type="EC" id="2.7.1.49"/>
    </reaction>
</comment>
<comment type="pathway">
    <text evidence="9">Cofactor biosynthesis; thiamine diphosphate biosynthesis; 4-amino-2-methyl-5-diphosphomethylpyrimidine from 5-amino-1-(5-phospho-D-ribosyl)imidazole: step 2/3.</text>
</comment>
<reference evidence="14" key="1">
    <citation type="journal article" date="2019" name="Int. J. Syst. Evol. Microbiol.">
        <title>The Global Catalogue of Microorganisms (GCM) 10K type strain sequencing project: providing services to taxonomists for standard genome sequencing and annotation.</title>
        <authorList>
            <consortium name="The Broad Institute Genomics Platform"/>
            <consortium name="The Broad Institute Genome Sequencing Center for Infectious Disease"/>
            <person name="Wu L."/>
            <person name="Ma J."/>
        </authorList>
    </citation>
    <scope>NUCLEOTIDE SEQUENCE [LARGE SCALE GENOMIC DNA]</scope>
    <source>
        <strain evidence="14">CGMCC 1.15043</strain>
    </source>
</reference>
<dbReference type="EC" id="2.7.4.7" evidence="6"/>
<sequence>MSIYKALTIAGSDSGGGAGIQADLKTFQELGVYGMSVITAVTAQNTLGVQGVYPMSAEAIEQQLASIGEDLTPAALKTGMLFSGDIIRVVAAAIQKYKWEQVVVDPVMIAKGGASLLQQEAIDAMIRYLLPLADVITPNIPEAEALSGIAITDSMSRQEAAQRIHGYGCKQVMIKGGHEDNSEQATDLLYDGQSFTEFSSRRLVTRHTHGTGCTFAAAITSGLAQGLPMKAAFHLAKSFIQAAIAEPLNIGNGHGPTNHWAYRRGVSNDDVRINENVATPGAR</sequence>
<evidence type="ECO:0000256" key="3">
    <source>
        <dbReference type="ARBA" id="ARBA00004769"/>
    </source>
</evidence>
<dbReference type="InterPro" id="IPR013749">
    <property type="entry name" value="PM/HMP-P_kinase-1"/>
</dbReference>
<comment type="caution">
    <text evidence="13">The sequence shown here is derived from an EMBL/GenBank/DDBJ whole genome shotgun (WGS) entry which is preliminary data.</text>
</comment>
<keyword evidence="13" id="KW-0418">Kinase</keyword>
<dbReference type="SUPFAM" id="SSF53613">
    <property type="entry name" value="Ribokinase-like"/>
    <property type="match status" value="1"/>
</dbReference>
<evidence type="ECO:0000256" key="1">
    <source>
        <dbReference type="ARBA" id="ARBA00000151"/>
    </source>
</evidence>
<dbReference type="GO" id="GO:0016301">
    <property type="term" value="F:kinase activity"/>
    <property type="evidence" value="ECO:0007669"/>
    <property type="project" value="UniProtKB-KW"/>
</dbReference>
<evidence type="ECO:0000256" key="2">
    <source>
        <dbReference type="ARBA" id="ARBA00000565"/>
    </source>
</evidence>
<protein>
    <recommendedName>
        <fullName evidence="7">Hydroxymethylpyrimidine/phosphomethylpyrimidine kinase</fullName>
        <ecNumber evidence="5">2.7.1.49</ecNumber>
        <ecNumber evidence="6">2.7.4.7</ecNumber>
    </recommendedName>
    <alternativeName>
        <fullName evidence="10">Hydroxymethylpyrimidine kinase</fullName>
    </alternativeName>
    <alternativeName>
        <fullName evidence="11">Hydroxymethylpyrimidine phosphate kinase</fullName>
    </alternativeName>
</protein>
<dbReference type="EMBL" id="BMHE01000007">
    <property type="protein sequence ID" value="GGI46741.1"/>
    <property type="molecule type" value="Genomic_DNA"/>
</dbReference>
<keyword evidence="14" id="KW-1185">Reference proteome</keyword>
<evidence type="ECO:0000256" key="7">
    <source>
        <dbReference type="ARBA" id="ARBA00019161"/>
    </source>
</evidence>
<keyword evidence="8" id="KW-0784">Thiamine biosynthesis</keyword>
<keyword evidence="13" id="KW-0808">Transferase</keyword>
<gene>
    <name evidence="13" type="primary">thiD</name>
    <name evidence="13" type="ORF">GCM10008018_18590</name>
</gene>
<dbReference type="RefSeq" id="WP_189010605.1">
    <property type="nucleotide sequence ID" value="NZ_BMHE01000007.1"/>
</dbReference>
<feature type="domain" description="Pyridoxamine kinase/Phosphomethylpyrimidine kinase" evidence="12">
    <location>
        <begin position="13"/>
        <end position="258"/>
    </location>
</feature>
<accession>A0ABQ2BUL2</accession>
<evidence type="ECO:0000313" key="13">
    <source>
        <dbReference type="EMBL" id="GGI46741.1"/>
    </source>
</evidence>
<dbReference type="PANTHER" id="PTHR20858:SF17">
    <property type="entry name" value="HYDROXYMETHYLPYRIMIDINE_PHOSPHOMETHYLPYRIMIDINE KINASE THI20-RELATED"/>
    <property type="match status" value="1"/>
</dbReference>
<evidence type="ECO:0000256" key="4">
    <source>
        <dbReference type="ARBA" id="ARBA00009879"/>
    </source>
</evidence>
<dbReference type="Proteomes" id="UP000615455">
    <property type="component" value="Unassembled WGS sequence"/>
</dbReference>
<dbReference type="EC" id="2.7.1.49" evidence="5"/>
<dbReference type="InterPro" id="IPR029056">
    <property type="entry name" value="Ribokinase-like"/>
</dbReference>
<dbReference type="InterPro" id="IPR004399">
    <property type="entry name" value="HMP/HMP-P_kinase_dom"/>
</dbReference>
<comment type="catalytic activity">
    <reaction evidence="2">
        <text>4-amino-2-methyl-5-(phosphooxymethyl)pyrimidine + ATP = 4-amino-2-methyl-5-(diphosphooxymethyl)pyrimidine + ADP</text>
        <dbReference type="Rhea" id="RHEA:19893"/>
        <dbReference type="ChEBI" id="CHEBI:30616"/>
        <dbReference type="ChEBI" id="CHEBI:57841"/>
        <dbReference type="ChEBI" id="CHEBI:58354"/>
        <dbReference type="ChEBI" id="CHEBI:456216"/>
        <dbReference type="EC" id="2.7.4.7"/>
    </reaction>
</comment>
<evidence type="ECO:0000313" key="14">
    <source>
        <dbReference type="Proteomes" id="UP000615455"/>
    </source>
</evidence>
<evidence type="ECO:0000256" key="8">
    <source>
        <dbReference type="ARBA" id="ARBA00022977"/>
    </source>
</evidence>
<dbReference type="PANTHER" id="PTHR20858">
    <property type="entry name" value="PHOSPHOMETHYLPYRIMIDINE KINASE"/>
    <property type="match status" value="1"/>
</dbReference>
<evidence type="ECO:0000256" key="10">
    <source>
        <dbReference type="ARBA" id="ARBA00042102"/>
    </source>
</evidence>
<name>A0ABQ2BUL2_9BACL</name>
<dbReference type="Gene3D" id="3.40.1190.20">
    <property type="match status" value="1"/>
</dbReference>
<evidence type="ECO:0000256" key="5">
    <source>
        <dbReference type="ARBA" id="ARBA00012135"/>
    </source>
</evidence>
<comment type="pathway">
    <text evidence="3">Cofactor biosynthesis; thiamine diphosphate biosynthesis; 4-amino-2-methyl-5-diphosphomethylpyrimidine from 5-amino-1-(5-phospho-D-ribosyl)imidazole: step 3/3.</text>
</comment>
<evidence type="ECO:0000256" key="9">
    <source>
        <dbReference type="ARBA" id="ARBA00037917"/>
    </source>
</evidence>
<evidence type="ECO:0000256" key="6">
    <source>
        <dbReference type="ARBA" id="ARBA00012963"/>
    </source>
</evidence>
<dbReference type="CDD" id="cd01169">
    <property type="entry name" value="HMPP_kinase"/>
    <property type="match status" value="1"/>
</dbReference>
<comment type="similarity">
    <text evidence="4">Belongs to the ThiD family.</text>
</comment>
<proteinExistence type="inferred from homology"/>
<evidence type="ECO:0000259" key="12">
    <source>
        <dbReference type="Pfam" id="PF08543"/>
    </source>
</evidence>
<organism evidence="13 14">
    <name type="scientific">Paenibacillus marchantiophytorum</name>
    <dbReference type="NCBI Taxonomy" id="1619310"/>
    <lineage>
        <taxon>Bacteria</taxon>
        <taxon>Bacillati</taxon>
        <taxon>Bacillota</taxon>
        <taxon>Bacilli</taxon>
        <taxon>Bacillales</taxon>
        <taxon>Paenibacillaceae</taxon>
        <taxon>Paenibacillus</taxon>
    </lineage>
</organism>